<gene>
    <name evidence="3" type="ORF">CNMCM8927_003812</name>
    <name evidence="2" type="ORF">IFM60648_09871</name>
</gene>
<keyword evidence="1" id="KW-1133">Transmembrane helix</keyword>
<dbReference type="EMBL" id="BLKI01000105">
    <property type="protein sequence ID" value="GFF92813.1"/>
    <property type="molecule type" value="Genomic_DNA"/>
</dbReference>
<evidence type="ECO:0000313" key="5">
    <source>
        <dbReference type="Proteomes" id="UP000649114"/>
    </source>
</evidence>
<accession>A0AAN6BJR1</accession>
<dbReference type="AlphaFoldDB" id="A0AAN6BJR1"/>
<keyword evidence="1" id="KW-0472">Membrane</keyword>
<keyword evidence="1" id="KW-0812">Transmembrane</keyword>
<organism evidence="3 5">
    <name type="scientific">Aspergillus lentulus</name>
    <dbReference type="NCBI Taxonomy" id="293939"/>
    <lineage>
        <taxon>Eukaryota</taxon>
        <taxon>Fungi</taxon>
        <taxon>Dikarya</taxon>
        <taxon>Ascomycota</taxon>
        <taxon>Pezizomycotina</taxon>
        <taxon>Eurotiomycetes</taxon>
        <taxon>Eurotiomycetidae</taxon>
        <taxon>Eurotiales</taxon>
        <taxon>Aspergillaceae</taxon>
        <taxon>Aspergillus</taxon>
        <taxon>Aspergillus subgen. Fumigati</taxon>
    </lineage>
</organism>
<dbReference type="Proteomes" id="UP000465220">
    <property type="component" value="Unassembled WGS sequence"/>
</dbReference>
<evidence type="ECO:0000256" key="1">
    <source>
        <dbReference type="SAM" id="Phobius"/>
    </source>
</evidence>
<proteinExistence type="predicted"/>
<reference evidence="2 4" key="2">
    <citation type="submission" date="2020-01" db="EMBL/GenBank/DDBJ databases">
        <title>Draft genome sequence of Aspergillus lentulus IFM 60648.</title>
        <authorList>
            <person name="Takahashi H."/>
            <person name="Yaguchi T."/>
        </authorList>
    </citation>
    <scope>NUCLEOTIDE SEQUENCE [LARGE SCALE GENOMIC DNA]</scope>
    <source>
        <strain evidence="2 4">IFM 60648</strain>
    </source>
</reference>
<keyword evidence="4" id="KW-1185">Reference proteome</keyword>
<sequence length="226" mass="24714">MGGKKKKGAVAAVNASPWPDLPFDTFNDLDLRAHSTKLLDAVSQLKRTAESTRGLPPFEMFWSLLGTVESLTVKARDGDAAQLAKEVHDIKTMLKDTAKRISSETKSIQHSIDAQRTLPGAPGRTPYRAALLSSKAESSLVSDWMRRAHTNGLIVSGHTSTGSPPAPVNPLRSDLKIHIRWTDRAVVDPFRHKEGALAGWAMFVSFGFYSPTLILMINHAHAKGHM</sequence>
<protein>
    <submittedName>
        <fullName evidence="3">Uncharacterized protein</fullName>
    </submittedName>
</protein>
<comment type="caution">
    <text evidence="3">The sequence shown here is derived from an EMBL/GenBank/DDBJ whole genome shotgun (WGS) entry which is preliminary data.</text>
</comment>
<evidence type="ECO:0000313" key="2">
    <source>
        <dbReference type="EMBL" id="GFF92813.1"/>
    </source>
</evidence>
<reference evidence="3" key="1">
    <citation type="journal article" date="2020" name="bioRxiv">
        <title>Genomic and phenotypic heterogeneity of clinical isolates of the human pathogens Aspergillus fumigatus, Aspergillus lentulus and Aspergillus fumigatiaffinis.</title>
        <authorList>
            <person name="dos Santos R.A.C."/>
            <person name="Steenwyk J.L."/>
            <person name="Rivero-Menendez O."/>
            <person name="Mead M.E."/>
            <person name="Silva L.P."/>
            <person name="Bastos R.W."/>
            <person name="Alastruey-Izquierdo A."/>
            <person name="Goldman G.H."/>
            <person name="Rokas A."/>
        </authorList>
    </citation>
    <scope>NUCLEOTIDE SEQUENCE</scope>
    <source>
        <strain evidence="3">CNM-CM8927</strain>
    </source>
</reference>
<name>A0AAN6BJR1_ASPLE</name>
<evidence type="ECO:0000313" key="4">
    <source>
        <dbReference type="Proteomes" id="UP000465220"/>
    </source>
</evidence>
<dbReference type="EMBL" id="JAAAPU010000223">
    <property type="protein sequence ID" value="KAF4200189.1"/>
    <property type="molecule type" value="Genomic_DNA"/>
</dbReference>
<feature type="transmembrane region" description="Helical" evidence="1">
    <location>
        <begin position="197"/>
        <end position="217"/>
    </location>
</feature>
<evidence type="ECO:0000313" key="3">
    <source>
        <dbReference type="EMBL" id="KAF4200189.1"/>
    </source>
</evidence>
<dbReference type="Proteomes" id="UP000649114">
    <property type="component" value="Unassembled WGS sequence"/>
</dbReference>
<reference evidence="3" key="3">
    <citation type="submission" date="2020-04" db="EMBL/GenBank/DDBJ databases">
        <authorList>
            <person name="Santos R.A.C."/>
            <person name="Steenwyk J.L."/>
            <person name="Rivero-Menendez O."/>
            <person name="Mead M.E."/>
            <person name="Silva L.P."/>
            <person name="Bastos R.W."/>
            <person name="Alastruey-Izquierdo A."/>
            <person name="Goldman G.H."/>
            <person name="Rokas A."/>
        </authorList>
    </citation>
    <scope>NUCLEOTIDE SEQUENCE</scope>
    <source>
        <strain evidence="3">CNM-CM8927</strain>
    </source>
</reference>